<dbReference type="EMBL" id="JAUJYO010000012">
    <property type="protein sequence ID" value="KAK1302166.1"/>
    <property type="molecule type" value="Genomic_DNA"/>
</dbReference>
<dbReference type="InterPro" id="IPR011009">
    <property type="entry name" value="Kinase-like_dom_sf"/>
</dbReference>
<dbReference type="CDD" id="cd14066">
    <property type="entry name" value="STKc_IRAK"/>
    <property type="match status" value="1"/>
</dbReference>
<feature type="chain" id="PRO_5043429268" evidence="19">
    <location>
        <begin position="36"/>
        <end position="645"/>
    </location>
</feature>
<evidence type="ECO:0000256" key="2">
    <source>
        <dbReference type="ARBA" id="ARBA00022527"/>
    </source>
</evidence>
<dbReference type="PROSITE" id="PS00108">
    <property type="entry name" value="PROTEIN_KINASE_ST"/>
    <property type="match status" value="1"/>
</dbReference>
<dbReference type="Gene3D" id="3.30.200.20">
    <property type="entry name" value="Phosphorylase Kinase, domain 1"/>
    <property type="match status" value="1"/>
</dbReference>
<dbReference type="AlphaFoldDB" id="A0AAV9DKH5"/>
<dbReference type="PANTHER" id="PTHR47973">
    <property type="entry name" value="CYSTEINE-RICH RECEPTOR-LIKE PROTEIN KINASE 3"/>
    <property type="match status" value="1"/>
</dbReference>
<keyword evidence="7" id="KW-0677">Repeat</keyword>
<evidence type="ECO:0000256" key="5">
    <source>
        <dbReference type="ARBA" id="ARBA00022692"/>
    </source>
</evidence>
<dbReference type="GO" id="GO:0004674">
    <property type="term" value="F:protein serine/threonine kinase activity"/>
    <property type="evidence" value="ECO:0007669"/>
    <property type="project" value="UniProtKB-KW"/>
</dbReference>
<evidence type="ECO:0000256" key="1">
    <source>
        <dbReference type="ARBA" id="ARBA00004167"/>
    </source>
</evidence>
<evidence type="ECO:0000256" key="19">
    <source>
        <dbReference type="SAM" id="SignalP"/>
    </source>
</evidence>
<dbReference type="FunFam" id="3.30.430.20:FF:000015">
    <property type="entry name" value="Cysteine-rich receptor-like protein kinase 3"/>
    <property type="match status" value="1"/>
</dbReference>
<keyword evidence="23" id="KW-1185">Reference proteome</keyword>
<accession>A0AAV9DKH5</accession>
<evidence type="ECO:0000256" key="9">
    <source>
        <dbReference type="ARBA" id="ARBA00022777"/>
    </source>
</evidence>
<comment type="caution">
    <text evidence="22">The sequence shown here is derived from an EMBL/GenBank/DDBJ whole genome shotgun (WGS) entry which is preliminary data.</text>
</comment>
<keyword evidence="2" id="KW-0723">Serine/threonine-protein kinase</keyword>
<evidence type="ECO:0000256" key="8">
    <source>
        <dbReference type="ARBA" id="ARBA00022741"/>
    </source>
</evidence>
<dbReference type="FunFam" id="1.10.510.10:FF:000336">
    <property type="entry name" value="Cysteine-rich receptor-like protein kinase 2"/>
    <property type="match status" value="1"/>
</dbReference>
<dbReference type="InterPro" id="IPR017441">
    <property type="entry name" value="Protein_kinase_ATP_BS"/>
</dbReference>
<dbReference type="GO" id="GO:0016020">
    <property type="term" value="C:membrane"/>
    <property type="evidence" value="ECO:0007669"/>
    <property type="project" value="UniProtKB-SubCell"/>
</dbReference>
<comment type="catalytic activity">
    <reaction evidence="16">
        <text>L-threonyl-[protein] + ATP = O-phospho-L-threonyl-[protein] + ADP + H(+)</text>
        <dbReference type="Rhea" id="RHEA:46608"/>
        <dbReference type="Rhea" id="RHEA-COMP:11060"/>
        <dbReference type="Rhea" id="RHEA-COMP:11605"/>
        <dbReference type="ChEBI" id="CHEBI:15378"/>
        <dbReference type="ChEBI" id="CHEBI:30013"/>
        <dbReference type="ChEBI" id="CHEBI:30616"/>
        <dbReference type="ChEBI" id="CHEBI:61977"/>
        <dbReference type="ChEBI" id="CHEBI:456216"/>
    </reaction>
</comment>
<dbReference type="FunFam" id="3.30.430.20:FF:000005">
    <property type="entry name" value="Cysteine-rich receptor-like protein kinase 2"/>
    <property type="match status" value="1"/>
</dbReference>
<feature type="domain" description="Protein kinase" evidence="20">
    <location>
        <begin position="331"/>
        <end position="615"/>
    </location>
</feature>
<evidence type="ECO:0000256" key="18">
    <source>
        <dbReference type="SAM" id="Phobius"/>
    </source>
</evidence>
<comment type="subcellular location">
    <subcellularLocation>
        <location evidence="1">Membrane</location>
        <topology evidence="1">Single-pass membrane protein</topology>
    </subcellularLocation>
</comment>
<keyword evidence="12 18" id="KW-0472">Membrane</keyword>
<dbReference type="PROSITE" id="PS51473">
    <property type="entry name" value="GNK2"/>
    <property type="match status" value="2"/>
</dbReference>
<evidence type="ECO:0000256" key="14">
    <source>
        <dbReference type="ARBA" id="ARBA00023180"/>
    </source>
</evidence>
<dbReference type="CDD" id="cd23509">
    <property type="entry name" value="Gnk2-like"/>
    <property type="match status" value="2"/>
</dbReference>
<keyword evidence="14" id="KW-0325">Glycoprotein</keyword>
<keyword evidence="5 18" id="KW-0812">Transmembrane</keyword>
<evidence type="ECO:0000313" key="23">
    <source>
        <dbReference type="Proteomes" id="UP001180020"/>
    </source>
</evidence>
<keyword evidence="6 19" id="KW-0732">Signal</keyword>
<keyword evidence="8 17" id="KW-0547">Nucleotide-binding</keyword>
<evidence type="ECO:0000256" key="6">
    <source>
        <dbReference type="ARBA" id="ARBA00022729"/>
    </source>
</evidence>
<dbReference type="InterPro" id="IPR001245">
    <property type="entry name" value="Ser-Thr/Tyr_kinase_cat_dom"/>
</dbReference>
<evidence type="ECO:0000256" key="12">
    <source>
        <dbReference type="ARBA" id="ARBA00023136"/>
    </source>
</evidence>
<name>A0AAV9DKH5_ACOCL</name>
<keyword evidence="11 18" id="KW-1133">Transmembrane helix</keyword>
<dbReference type="Gene3D" id="1.10.510.10">
    <property type="entry name" value="Transferase(Phosphotransferase) domain 1"/>
    <property type="match status" value="1"/>
</dbReference>
<evidence type="ECO:0000259" key="20">
    <source>
        <dbReference type="PROSITE" id="PS50011"/>
    </source>
</evidence>
<reference evidence="22" key="1">
    <citation type="journal article" date="2023" name="Nat. Commun.">
        <title>Diploid and tetraploid genomes of Acorus and the evolution of monocots.</title>
        <authorList>
            <person name="Ma L."/>
            <person name="Liu K.W."/>
            <person name="Li Z."/>
            <person name="Hsiao Y.Y."/>
            <person name="Qi Y."/>
            <person name="Fu T."/>
            <person name="Tang G.D."/>
            <person name="Zhang D."/>
            <person name="Sun W.H."/>
            <person name="Liu D.K."/>
            <person name="Li Y."/>
            <person name="Chen G.Z."/>
            <person name="Liu X.D."/>
            <person name="Liao X.Y."/>
            <person name="Jiang Y.T."/>
            <person name="Yu X."/>
            <person name="Hao Y."/>
            <person name="Huang J."/>
            <person name="Zhao X.W."/>
            <person name="Ke S."/>
            <person name="Chen Y.Y."/>
            <person name="Wu W.L."/>
            <person name="Hsu J.L."/>
            <person name="Lin Y.F."/>
            <person name="Huang M.D."/>
            <person name="Li C.Y."/>
            <person name="Huang L."/>
            <person name="Wang Z.W."/>
            <person name="Zhao X."/>
            <person name="Zhong W.Y."/>
            <person name="Peng D.H."/>
            <person name="Ahmad S."/>
            <person name="Lan S."/>
            <person name="Zhang J.S."/>
            <person name="Tsai W.C."/>
            <person name="Van de Peer Y."/>
            <person name="Liu Z.J."/>
        </authorList>
    </citation>
    <scope>NUCLEOTIDE SEQUENCE</scope>
    <source>
        <strain evidence="22">CP</strain>
    </source>
</reference>
<feature type="signal peptide" evidence="19">
    <location>
        <begin position="1"/>
        <end position="35"/>
    </location>
</feature>
<organism evidence="22 23">
    <name type="scientific">Acorus calamus</name>
    <name type="common">Sweet flag</name>
    <dbReference type="NCBI Taxonomy" id="4465"/>
    <lineage>
        <taxon>Eukaryota</taxon>
        <taxon>Viridiplantae</taxon>
        <taxon>Streptophyta</taxon>
        <taxon>Embryophyta</taxon>
        <taxon>Tracheophyta</taxon>
        <taxon>Spermatophyta</taxon>
        <taxon>Magnoliopsida</taxon>
        <taxon>Liliopsida</taxon>
        <taxon>Acoraceae</taxon>
        <taxon>Acorus</taxon>
    </lineage>
</organism>
<dbReference type="GO" id="GO:0005524">
    <property type="term" value="F:ATP binding"/>
    <property type="evidence" value="ECO:0007669"/>
    <property type="project" value="UniProtKB-UniRule"/>
</dbReference>
<dbReference type="SMART" id="SM00220">
    <property type="entry name" value="S_TKc"/>
    <property type="match status" value="1"/>
</dbReference>
<dbReference type="InterPro" id="IPR000719">
    <property type="entry name" value="Prot_kinase_dom"/>
</dbReference>
<comment type="catalytic activity">
    <reaction evidence="15">
        <text>L-seryl-[protein] + ATP = O-phospho-L-seryl-[protein] + ADP + H(+)</text>
        <dbReference type="Rhea" id="RHEA:17989"/>
        <dbReference type="Rhea" id="RHEA-COMP:9863"/>
        <dbReference type="Rhea" id="RHEA-COMP:11604"/>
        <dbReference type="ChEBI" id="CHEBI:15378"/>
        <dbReference type="ChEBI" id="CHEBI:29999"/>
        <dbReference type="ChEBI" id="CHEBI:30616"/>
        <dbReference type="ChEBI" id="CHEBI:83421"/>
        <dbReference type="ChEBI" id="CHEBI:456216"/>
    </reaction>
</comment>
<reference evidence="22" key="2">
    <citation type="submission" date="2023-06" db="EMBL/GenBank/DDBJ databases">
        <authorList>
            <person name="Ma L."/>
            <person name="Liu K.-W."/>
            <person name="Li Z."/>
            <person name="Hsiao Y.-Y."/>
            <person name="Qi Y."/>
            <person name="Fu T."/>
            <person name="Tang G."/>
            <person name="Zhang D."/>
            <person name="Sun W.-H."/>
            <person name="Liu D.-K."/>
            <person name="Li Y."/>
            <person name="Chen G.-Z."/>
            <person name="Liu X.-D."/>
            <person name="Liao X.-Y."/>
            <person name="Jiang Y.-T."/>
            <person name="Yu X."/>
            <person name="Hao Y."/>
            <person name="Huang J."/>
            <person name="Zhao X.-W."/>
            <person name="Ke S."/>
            <person name="Chen Y.-Y."/>
            <person name="Wu W.-L."/>
            <person name="Hsu J.-L."/>
            <person name="Lin Y.-F."/>
            <person name="Huang M.-D."/>
            <person name="Li C.-Y."/>
            <person name="Huang L."/>
            <person name="Wang Z.-W."/>
            <person name="Zhao X."/>
            <person name="Zhong W.-Y."/>
            <person name="Peng D.-H."/>
            <person name="Ahmad S."/>
            <person name="Lan S."/>
            <person name="Zhang J.-S."/>
            <person name="Tsai W.-C."/>
            <person name="Van De Peer Y."/>
            <person name="Liu Z.-J."/>
        </authorList>
    </citation>
    <scope>NUCLEOTIDE SEQUENCE</scope>
    <source>
        <strain evidence="22">CP</strain>
        <tissue evidence="22">Leaves</tissue>
    </source>
</reference>
<keyword evidence="3" id="KW-0597">Phosphoprotein</keyword>
<evidence type="ECO:0000256" key="10">
    <source>
        <dbReference type="ARBA" id="ARBA00022840"/>
    </source>
</evidence>
<keyword evidence="4" id="KW-0808">Transferase</keyword>
<dbReference type="InterPro" id="IPR038408">
    <property type="entry name" value="GNK2_sf"/>
</dbReference>
<evidence type="ECO:0000313" key="22">
    <source>
        <dbReference type="EMBL" id="KAK1302166.1"/>
    </source>
</evidence>
<dbReference type="Pfam" id="PF07714">
    <property type="entry name" value="PK_Tyr_Ser-Thr"/>
    <property type="match status" value="1"/>
</dbReference>
<keyword evidence="9 22" id="KW-0418">Kinase</keyword>
<sequence>MKRRICSSPNMYIIKNFAIFLASLTILQFWGTSSAGPRTSIAGQNCSNTTAVSETNLAANIPLAMSNLSSQVYQNGFGETVMGEGPNAFYVLAQCMEDLSPIDCKLCFSEIRTRLTSCFPKTGGRLFLDGCFGRYDNYSFFGEALDSKNESVCLSSKKSDEPEKFSKVMRMAVGNVSLEAQKKQKFAVGSSSDSNLTVYALALCWESLDDANCSSCLDAAVSSIVSCSPAIEGRSLNAGCYMRYSTSLFWNLNQTGSSSSGHSSTLWIILVCCIGGILLVIGVVVWKKSREIFKRSDQYMGDRYGPGLSAAISQSNLNFMYGDLKRATRNFDLSNKLGQGSNGTVYKGVLSDGREVAVKRLFLNTTEWADQFFNEVNLINRVRHKNLVKLLGCSIDGPESCLVFEYCYNKSLDSFIFDSNRNLDWKSRFDIIQGVAEGLSYLHEESDIRIIHRDIKASNILLDDKLKPKIADFGLARSFGEDQTHLSTGVAGTVGYMAPEYIIHGQLTEKADVYSFGILVLEIVTGKRCTGVGIQAGQYFLLKIWNNYKSNMVESIIDDRIYEASLKDAMLHAVHVGLLCTQATPNNRPTMARVVEMLRSNRDEEDPIPTDPPFLEVLSTEGVAEVSHLLSTGSVPSLSESLSVR</sequence>
<dbReference type="InterPro" id="IPR002902">
    <property type="entry name" value="GNK2"/>
</dbReference>
<dbReference type="InterPro" id="IPR008271">
    <property type="entry name" value="Ser/Thr_kinase_AS"/>
</dbReference>
<evidence type="ECO:0000256" key="16">
    <source>
        <dbReference type="ARBA" id="ARBA00047951"/>
    </source>
</evidence>
<feature type="domain" description="Gnk2-homologous" evidence="21">
    <location>
        <begin position="39"/>
        <end position="140"/>
    </location>
</feature>
<evidence type="ECO:0000256" key="4">
    <source>
        <dbReference type="ARBA" id="ARBA00022679"/>
    </source>
</evidence>
<dbReference type="FunFam" id="3.30.200.20:FF:001208">
    <property type="entry name" value="Putative DUF26-domain receptor-like protein kinase family protein"/>
    <property type="match status" value="1"/>
</dbReference>
<evidence type="ECO:0000259" key="21">
    <source>
        <dbReference type="PROSITE" id="PS51473"/>
    </source>
</evidence>
<dbReference type="PROSITE" id="PS50011">
    <property type="entry name" value="PROTEIN_KINASE_DOM"/>
    <property type="match status" value="1"/>
</dbReference>
<dbReference type="InterPro" id="IPR052059">
    <property type="entry name" value="CR_Ser/Thr_kinase"/>
</dbReference>
<dbReference type="Proteomes" id="UP001180020">
    <property type="component" value="Unassembled WGS sequence"/>
</dbReference>
<dbReference type="SUPFAM" id="SSF56112">
    <property type="entry name" value="Protein kinase-like (PK-like)"/>
    <property type="match status" value="1"/>
</dbReference>
<feature type="binding site" evidence="17">
    <location>
        <position position="359"/>
    </location>
    <ligand>
        <name>ATP</name>
        <dbReference type="ChEBI" id="CHEBI:30616"/>
    </ligand>
</feature>
<dbReference type="Pfam" id="PF01657">
    <property type="entry name" value="Stress-antifung"/>
    <property type="match status" value="2"/>
</dbReference>
<evidence type="ECO:0000256" key="11">
    <source>
        <dbReference type="ARBA" id="ARBA00022989"/>
    </source>
</evidence>
<evidence type="ECO:0000256" key="7">
    <source>
        <dbReference type="ARBA" id="ARBA00022737"/>
    </source>
</evidence>
<evidence type="ECO:0000256" key="13">
    <source>
        <dbReference type="ARBA" id="ARBA00023170"/>
    </source>
</evidence>
<evidence type="ECO:0000256" key="17">
    <source>
        <dbReference type="PROSITE-ProRule" id="PRU10141"/>
    </source>
</evidence>
<protein>
    <submittedName>
        <fullName evidence="22">Cysteine-rich receptor-like protein kinase 2</fullName>
    </submittedName>
</protein>
<evidence type="ECO:0000256" key="3">
    <source>
        <dbReference type="ARBA" id="ARBA00022553"/>
    </source>
</evidence>
<dbReference type="Gene3D" id="3.30.430.20">
    <property type="entry name" value="Gnk2 domain, C-X8-C-X2-C motif"/>
    <property type="match status" value="2"/>
</dbReference>
<feature type="transmembrane region" description="Helical" evidence="18">
    <location>
        <begin position="266"/>
        <end position="286"/>
    </location>
</feature>
<proteinExistence type="predicted"/>
<keyword evidence="13 22" id="KW-0675">Receptor</keyword>
<evidence type="ECO:0000256" key="15">
    <source>
        <dbReference type="ARBA" id="ARBA00047558"/>
    </source>
</evidence>
<feature type="domain" description="Gnk2-homologous" evidence="21">
    <location>
        <begin position="147"/>
        <end position="249"/>
    </location>
</feature>
<keyword evidence="10 17" id="KW-0067">ATP-binding</keyword>
<gene>
    <name evidence="22" type="primary">CRK2</name>
    <name evidence="22" type="ORF">QJS10_CPB12g00101</name>
</gene>
<dbReference type="PROSITE" id="PS00107">
    <property type="entry name" value="PROTEIN_KINASE_ATP"/>
    <property type="match status" value="1"/>
</dbReference>